<name>A0AAU7DEN9_9BACT</name>
<keyword evidence="2" id="KW-0808">Transferase</keyword>
<dbReference type="PANTHER" id="PTHR34203">
    <property type="entry name" value="METHYLTRANSFERASE, FKBM FAMILY PROTEIN"/>
    <property type="match status" value="1"/>
</dbReference>
<dbReference type="GO" id="GO:0032259">
    <property type="term" value="P:methylation"/>
    <property type="evidence" value="ECO:0007669"/>
    <property type="project" value="UniProtKB-KW"/>
</dbReference>
<dbReference type="GO" id="GO:0008168">
    <property type="term" value="F:methyltransferase activity"/>
    <property type="evidence" value="ECO:0007669"/>
    <property type="project" value="UniProtKB-KW"/>
</dbReference>
<gene>
    <name evidence="2" type="ORF">P8935_14205</name>
</gene>
<feature type="domain" description="Methyltransferase FkbM" evidence="1">
    <location>
        <begin position="35"/>
        <end position="170"/>
    </location>
</feature>
<dbReference type="RefSeq" id="WP_348260957.1">
    <property type="nucleotide sequence ID" value="NZ_CP121196.1"/>
</dbReference>
<organism evidence="2">
    <name type="scientific">Telmatobacter sp. DSM 110680</name>
    <dbReference type="NCBI Taxonomy" id="3036704"/>
    <lineage>
        <taxon>Bacteria</taxon>
        <taxon>Pseudomonadati</taxon>
        <taxon>Acidobacteriota</taxon>
        <taxon>Terriglobia</taxon>
        <taxon>Terriglobales</taxon>
        <taxon>Acidobacteriaceae</taxon>
        <taxon>Telmatobacter</taxon>
    </lineage>
</organism>
<dbReference type="PANTHER" id="PTHR34203:SF15">
    <property type="entry name" value="SLL1173 PROTEIN"/>
    <property type="match status" value="1"/>
</dbReference>
<dbReference type="InterPro" id="IPR052514">
    <property type="entry name" value="SAM-dependent_MTase"/>
</dbReference>
<accession>A0AAU7DEN9</accession>
<sequence>MSLRLDTTDMRVFDDVLVKEDYAFGLPSSAKVIVDAGANIGMTSLFYAYKFPSAKIFAVEPELSNFNMLRKNVRAYHNILPIHAALWHSEGRISVSTSPDEAFGHWGFVVSANPGDVSSITIPSLMRDFGLDYIDLLKVNIEGSEKEVFEACQWQDRIGSVVIELHDHFKSGCTDAVNHALRDFSRSASGYLTWYRRESHGAQV</sequence>
<dbReference type="EMBL" id="CP121196">
    <property type="protein sequence ID" value="XBH15723.1"/>
    <property type="molecule type" value="Genomic_DNA"/>
</dbReference>
<dbReference type="Gene3D" id="3.40.50.150">
    <property type="entry name" value="Vaccinia Virus protein VP39"/>
    <property type="match status" value="1"/>
</dbReference>
<keyword evidence="2" id="KW-0489">Methyltransferase</keyword>
<proteinExistence type="predicted"/>
<dbReference type="SUPFAM" id="SSF53335">
    <property type="entry name" value="S-adenosyl-L-methionine-dependent methyltransferases"/>
    <property type="match status" value="1"/>
</dbReference>
<evidence type="ECO:0000259" key="1">
    <source>
        <dbReference type="Pfam" id="PF05050"/>
    </source>
</evidence>
<dbReference type="AlphaFoldDB" id="A0AAU7DEN9"/>
<evidence type="ECO:0000313" key="2">
    <source>
        <dbReference type="EMBL" id="XBH15723.1"/>
    </source>
</evidence>
<dbReference type="InterPro" id="IPR006342">
    <property type="entry name" value="FkbM_mtfrase"/>
</dbReference>
<dbReference type="InterPro" id="IPR029063">
    <property type="entry name" value="SAM-dependent_MTases_sf"/>
</dbReference>
<dbReference type="Pfam" id="PF05050">
    <property type="entry name" value="Methyltransf_21"/>
    <property type="match status" value="1"/>
</dbReference>
<dbReference type="NCBIfam" id="TIGR01444">
    <property type="entry name" value="fkbM_fam"/>
    <property type="match status" value="1"/>
</dbReference>
<reference evidence="2" key="1">
    <citation type="submission" date="2023-03" db="EMBL/GenBank/DDBJ databases">
        <title>Edaphobacter sp.</title>
        <authorList>
            <person name="Huber K.J."/>
            <person name="Papendorf J."/>
            <person name="Pilke C."/>
            <person name="Bunk B."/>
            <person name="Sproeer C."/>
            <person name="Pester M."/>
        </authorList>
    </citation>
    <scope>NUCLEOTIDE SEQUENCE</scope>
    <source>
        <strain evidence="2">DSM 110680</strain>
    </source>
</reference>
<protein>
    <submittedName>
        <fullName evidence="2">FkbM family methyltransferase</fullName>
    </submittedName>
</protein>